<reference evidence="1 2" key="1">
    <citation type="submission" date="2020-08" db="EMBL/GenBank/DDBJ databases">
        <title>Genome public.</title>
        <authorList>
            <person name="Liu C."/>
            <person name="Sun Q."/>
        </authorList>
    </citation>
    <scope>NUCLEOTIDE SEQUENCE [LARGE SCALE GENOMIC DNA]</scope>
    <source>
        <strain evidence="1 2">NSJ-79</strain>
    </source>
</reference>
<dbReference type="Proteomes" id="UP000651475">
    <property type="component" value="Unassembled WGS sequence"/>
</dbReference>
<accession>A0ABR7DJ88</accession>
<evidence type="ECO:0000313" key="2">
    <source>
        <dbReference type="Proteomes" id="UP000651475"/>
    </source>
</evidence>
<organism evidence="1 2">
    <name type="scientific">Parabacteroides hominis</name>
    <dbReference type="NCBI Taxonomy" id="2763057"/>
    <lineage>
        <taxon>Bacteria</taxon>
        <taxon>Pseudomonadati</taxon>
        <taxon>Bacteroidota</taxon>
        <taxon>Bacteroidia</taxon>
        <taxon>Bacteroidales</taxon>
        <taxon>Tannerellaceae</taxon>
        <taxon>Parabacteroides</taxon>
    </lineage>
</organism>
<protein>
    <recommendedName>
        <fullName evidence="3">Tetratricopeptide repeat protein</fullName>
    </recommendedName>
</protein>
<dbReference type="InterPro" id="IPR011990">
    <property type="entry name" value="TPR-like_helical_dom_sf"/>
</dbReference>
<keyword evidence="2" id="KW-1185">Reference proteome</keyword>
<dbReference type="RefSeq" id="WP_186928231.1">
    <property type="nucleotide sequence ID" value="NZ_JACOOJ010000002.1"/>
</dbReference>
<evidence type="ECO:0000313" key="1">
    <source>
        <dbReference type="EMBL" id="MBC5631489.1"/>
    </source>
</evidence>
<name>A0ABR7DJ88_9BACT</name>
<dbReference type="EMBL" id="JACOOJ010000002">
    <property type="protein sequence ID" value="MBC5631489.1"/>
    <property type="molecule type" value="Genomic_DNA"/>
</dbReference>
<sequence>MKQATKLNQIILLIQSLSKAEKRYIRLYTNLQNGDKHYMVLYDLACECFSAEQIYEKFCSEVNEKSFEMAAKHLYQVLLDCLVQLREKQDIQTTIFNYITKAGILFERELFDNAFAELEKAKKLATTYENDPLLLLIYRTELKYLSTLGFEGISEKELVSKQMQINDVMKYARNTNLHLQLYDILKHRITYKGYARSNKQKDNLNDLVLSELNLIANHSYQGFEARKLHLLFQATYYLNAGNYKSAIRFYQELIALFEANRHLILNPPIYYLSAIEGVLNSLHVAGLYREMPFFLSKLKEIGTGNYPTEFLMEVQARHYLYELSGLLNTGQFDAAVHLAETHTDFLLKKAAMTGPETQLKLALYSSILYLCLGEPTKARKSMKKILGSGKSFHTLPSYKTARLVNLIIQSELGNYDFFANEISSIKRTIGYEKQVYITEKLLFRFLMAHPLPIYRKDREKLWSQYQKDITGIRQDKYEKQLLKIFDFTAWIESKLTNIPLRKILSETKKGTM</sequence>
<evidence type="ECO:0008006" key="3">
    <source>
        <dbReference type="Google" id="ProtNLM"/>
    </source>
</evidence>
<comment type="caution">
    <text evidence="1">The sequence shown here is derived from an EMBL/GenBank/DDBJ whole genome shotgun (WGS) entry which is preliminary data.</text>
</comment>
<dbReference type="SUPFAM" id="SSF48452">
    <property type="entry name" value="TPR-like"/>
    <property type="match status" value="2"/>
</dbReference>
<gene>
    <name evidence="1" type="ORF">H8S65_01680</name>
</gene>
<proteinExistence type="predicted"/>